<proteinExistence type="predicted"/>
<dbReference type="OrthoDB" id="6904776at2"/>
<keyword evidence="2" id="KW-1185">Reference proteome</keyword>
<sequence length="180" mass="19785">MIAMHNNQPETFADTLQQAALGFLRRHQGEHLQDDQRLFERAVAHLVASFNASQAQAENAVGRALSDLGVAGHVDQQAVLDAAVRFMSQLAVQPSAQLRCTLTAEYVAGLYQLPLGLAQDISAQAYARLHPSTCYLDISRSNGELAMIHDPVRNLTYAVTVASLVRAMIRNRQPHLHLVH</sequence>
<comment type="caution">
    <text evidence="1">The sequence shown here is derived from an EMBL/GenBank/DDBJ whole genome shotgun (WGS) entry which is preliminary data.</text>
</comment>
<organism evidence="1 2">
    <name type="scientific">Pseudomonas jilinensis</name>
    <dbReference type="NCBI Taxonomy" id="2078689"/>
    <lineage>
        <taxon>Bacteria</taxon>
        <taxon>Pseudomonadati</taxon>
        <taxon>Pseudomonadota</taxon>
        <taxon>Gammaproteobacteria</taxon>
        <taxon>Pseudomonadales</taxon>
        <taxon>Pseudomonadaceae</taxon>
        <taxon>Pseudomonas</taxon>
    </lineage>
</organism>
<gene>
    <name evidence="1" type="ORF">C2846_07130</name>
</gene>
<dbReference type="Proteomes" id="UP000265745">
    <property type="component" value="Unassembled WGS sequence"/>
</dbReference>
<protein>
    <submittedName>
        <fullName evidence="1">Uncharacterized protein</fullName>
    </submittedName>
</protein>
<reference evidence="1 2" key="1">
    <citation type="submission" date="2018-06" db="EMBL/GenBank/DDBJ databases">
        <title>Pseudomonas jilinensis sp. nov., isolated from the production water of Jilin Oilfield in China.</title>
        <authorList>
            <person name="Wang J."/>
        </authorList>
    </citation>
    <scope>NUCLEOTIDE SEQUENCE [LARGE SCALE GENOMIC DNA]</scope>
    <source>
        <strain evidence="1 2">JS15-10A1</strain>
    </source>
</reference>
<dbReference type="AlphaFoldDB" id="A0A396RYK2"/>
<name>A0A396RYK2_9PSED</name>
<evidence type="ECO:0000313" key="1">
    <source>
        <dbReference type="EMBL" id="RHW21717.1"/>
    </source>
</evidence>
<dbReference type="EMBL" id="QJSA01000005">
    <property type="protein sequence ID" value="RHW21717.1"/>
    <property type="molecule type" value="Genomic_DNA"/>
</dbReference>
<accession>A0A396RYK2</accession>
<evidence type="ECO:0000313" key="2">
    <source>
        <dbReference type="Proteomes" id="UP000265745"/>
    </source>
</evidence>